<sequence>MKSSTLIIFLLLFGLLYSCNEKPENKKAEFIESKLFGKVKSVETKTFENDTLKSRVLEFYGENGIIEKEETRFEPNLSSIVRHYKYDDKNRLIEEQIITDGDSTFTSKYSYNNIGLQKKEEYYLNKLHTITKFKLDSLGKTIEKKFGYAGSNGFRKWEYEYLDKNTTLTKEFFKSNSPEKITELKIFPQENKKVLTKKYSFPTSETKEIFYHNNLGNLEKKEKYHNGKMTESKSFTYELDLNQNWTKSENELTRKERIIEYYKK</sequence>
<evidence type="ECO:0008006" key="3">
    <source>
        <dbReference type="Google" id="ProtNLM"/>
    </source>
</evidence>
<evidence type="ECO:0000313" key="1">
    <source>
        <dbReference type="EMBL" id="MDO5971368.1"/>
    </source>
</evidence>
<dbReference type="RefSeq" id="WP_303279084.1">
    <property type="nucleotide sequence ID" value="NZ_JAUOEK010000154.1"/>
</dbReference>
<gene>
    <name evidence="1" type="ORF">Q4Q35_16295</name>
</gene>
<name>A0ABT8WDX7_9FLAO</name>
<protein>
    <recommendedName>
        <fullName evidence="3">DUF4595 domain-containing protein</fullName>
    </recommendedName>
</protein>
<dbReference type="PROSITE" id="PS51257">
    <property type="entry name" value="PROKAR_LIPOPROTEIN"/>
    <property type="match status" value="1"/>
</dbReference>
<accession>A0ABT8WDX7</accession>
<comment type="caution">
    <text evidence="1">The sequence shown here is derived from an EMBL/GenBank/DDBJ whole genome shotgun (WGS) entry which is preliminary data.</text>
</comment>
<evidence type="ECO:0000313" key="2">
    <source>
        <dbReference type="Proteomes" id="UP001176883"/>
    </source>
</evidence>
<keyword evidence="2" id="KW-1185">Reference proteome</keyword>
<proteinExistence type="predicted"/>
<reference evidence="1" key="1">
    <citation type="submission" date="2023-07" db="EMBL/GenBank/DDBJ databases">
        <title>Two novel species in the genus Flavivirga.</title>
        <authorList>
            <person name="Kwon K."/>
        </authorList>
    </citation>
    <scope>NUCLEOTIDE SEQUENCE</scope>
    <source>
        <strain evidence="1">KCTC 52353</strain>
    </source>
</reference>
<organism evidence="1 2">
    <name type="scientific">Flavivirga aquimarina</name>
    <dbReference type="NCBI Taxonomy" id="2027862"/>
    <lineage>
        <taxon>Bacteria</taxon>
        <taxon>Pseudomonadati</taxon>
        <taxon>Bacteroidota</taxon>
        <taxon>Flavobacteriia</taxon>
        <taxon>Flavobacteriales</taxon>
        <taxon>Flavobacteriaceae</taxon>
        <taxon>Flavivirga</taxon>
    </lineage>
</organism>
<dbReference type="EMBL" id="JAUOEK010000154">
    <property type="protein sequence ID" value="MDO5971368.1"/>
    <property type="molecule type" value="Genomic_DNA"/>
</dbReference>
<dbReference type="Proteomes" id="UP001176883">
    <property type="component" value="Unassembled WGS sequence"/>
</dbReference>